<dbReference type="GO" id="GO:0005975">
    <property type="term" value="P:carbohydrate metabolic process"/>
    <property type="evidence" value="ECO:0007669"/>
    <property type="project" value="InterPro"/>
</dbReference>
<evidence type="ECO:0000313" key="1">
    <source>
        <dbReference type="EMBL" id="RVT60218.1"/>
    </source>
</evidence>
<organism evidence="1 2">
    <name type="scientific">Niallia taxi</name>
    <dbReference type="NCBI Taxonomy" id="2499688"/>
    <lineage>
        <taxon>Bacteria</taxon>
        <taxon>Bacillati</taxon>
        <taxon>Bacillota</taxon>
        <taxon>Bacilli</taxon>
        <taxon>Bacillales</taxon>
        <taxon>Bacillaceae</taxon>
        <taxon>Niallia</taxon>
    </lineage>
</organism>
<dbReference type="InterPro" id="IPR008928">
    <property type="entry name" value="6-hairpin_glycosidase_sf"/>
</dbReference>
<dbReference type="InterPro" id="IPR008313">
    <property type="entry name" value="GH125"/>
</dbReference>
<proteinExistence type="predicted"/>
<accession>A0A3S2X1J1</accession>
<dbReference type="Gene3D" id="1.50.10.10">
    <property type="match status" value="1"/>
</dbReference>
<keyword evidence="2" id="KW-1185">Reference proteome</keyword>
<dbReference type="RefSeq" id="WP_127739470.1">
    <property type="nucleotide sequence ID" value="NZ_CP196003.1"/>
</dbReference>
<dbReference type="Pfam" id="PF06824">
    <property type="entry name" value="Glyco_hydro_125"/>
    <property type="match status" value="1"/>
</dbReference>
<reference evidence="1 2" key="1">
    <citation type="submission" date="2019-01" db="EMBL/GenBank/DDBJ databases">
        <title>Bacillus sp. M5HDSG1-1, whole genome shotgun sequence.</title>
        <authorList>
            <person name="Tuo L."/>
        </authorList>
    </citation>
    <scope>NUCLEOTIDE SEQUENCE [LARGE SCALE GENOMIC DNA]</scope>
    <source>
        <strain evidence="1 2">M5HDSG1-1</strain>
    </source>
</reference>
<dbReference type="SMART" id="SM01149">
    <property type="entry name" value="DUF1237"/>
    <property type="match status" value="1"/>
</dbReference>
<dbReference type="EMBL" id="RZTZ01000007">
    <property type="protein sequence ID" value="RVT60218.1"/>
    <property type="molecule type" value="Genomic_DNA"/>
</dbReference>
<keyword evidence="1" id="KW-0378">Hydrolase</keyword>
<dbReference type="SUPFAM" id="SSF48208">
    <property type="entry name" value="Six-hairpin glycosidases"/>
    <property type="match status" value="1"/>
</dbReference>
<sequence length="443" mass="50538">MTTAIPESLQKLIQHVKDYFPEDEKLHNMFEQCFVNTYTTTLKKQADGKTFVVTGDIPAMWLRDSAAQVRPYLLAAEEDEELADLLEGVIRQQFAFILHDPYANAFNESANGRGHQTDHTDMTPHIWERKYEIDSLCYPIQLAYLFWKSTGRTVFLKESLQEVLETVIRVWRTEQDHENNSAYLFERADVRQSDTLIRQGRGGLVVPTGMTWSAFRPSDDACTYGYLVPANMFAVVVLGYAAEICEEVLQNASLKEESLKLQEEIKKGIEQYAKLEHPIYGEMYVYETDGKGGVHLMDDANVPSLLAAPYLGFQPFNDPTYLNTRDFLLSRDNPYYYEGKFANGIGSPHTPDHYIWHIALAIQGMTAVSEEEKQQILTAFKNTDGGTNFMHEGFNADCPEEFTRDWFAWANTMFSEFVLSLTGKAVKGSPLYQHLQQNTSKQA</sequence>
<name>A0A3S2X1J1_9BACI</name>
<dbReference type="PIRSF" id="PIRSF028846">
    <property type="entry name" value="UCP028846"/>
    <property type="match status" value="1"/>
</dbReference>
<dbReference type="PANTHER" id="PTHR31047">
    <property type="entry name" value="MEIOTICALLY UP-REGULATED GENE 157 PROTEIN"/>
    <property type="match status" value="1"/>
</dbReference>
<comment type="caution">
    <text evidence="1">The sequence shown here is derived from an EMBL/GenBank/DDBJ whole genome shotgun (WGS) entry which is preliminary data.</text>
</comment>
<evidence type="ECO:0000313" key="2">
    <source>
        <dbReference type="Proteomes" id="UP000288024"/>
    </source>
</evidence>
<dbReference type="PANTHER" id="PTHR31047:SF0">
    <property type="entry name" value="MEIOTICALLY UP-REGULATED GENE 157 PROTEIN"/>
    <property type="match status" value="1"/>
</dbReference>
<protein>
    <submittedName>
        <fullName evidence="1">Glycoside hydrolase family 125 protein</fullName>
    </submittedName>
</protein>
<dbReference type="GO" id="GO:0016787">
    <property type="term" value="F:hydrolase activity"/>
    <property type="evidence" value="ECO:0007669"/>
    <property type="project" value="UniProtKB-KW"/>
</dbReference>
<dbReference type="Proteomes" id="UP000288024">
    <property type="component" value="Unassembled WGS sequence"/>
</dbReference>
<gene>
    <name evidence="1" type="ORF">EM808_17390</name>
</gene>
<dbReference type="AlphaFoldDB" id="A0A3S2X1J1"/>
<dbReference type="InterPro" id="IPR012341">
    <property type="entry name" value="6hp_glycosidase-like_sf"/>
</dbReference>